<sequence>MSTALEVQISTDTSKMQLDKVFQYLSQEAYWSKGLPREVFDRSVENSICFGAYLPNGDQVAFARVITDKATFAYLADVFVAESQRGQGLSKHLIQEILSHSDLQGLRRFSLATADAHELYKKFGFTPLSVPEIMMERLNRSIYETAL</sequence>
<dbReference type="AlphaFoldDB" id="A0A166AQP3"/>
<dbReference type="CDD" id="cd04301">
    <property type="entry name" value="NAT_SF"/>
    <property type="match status" value="1"/>
</dbReference>
<dbReference type="STRING" id="989403.SAMN05421798_105349"/>
<proteinExistence type="predicted"/>
<dbReference type="Gene3D" id="3.40.630.30">
    <property type="match status" value="1"/>
</dbReference>
<reference evidence="2 3" key="1">
    <citation type="journal article" date="2016" name="Front. Microbiol.">
        <title>Comparative Genomic Analysis Reveals a Diverse Repertoire of Genes Involved in Prokaryote-Eukaryote Interactions within the Pseudovibrio Genus.</title>
        <authorList>
            <person name="Romano S."/>
            <person name="Fernandez-Guerra A."/>
            <person name="Reen F.J."/>
            <person name="Glockner F.O."/>
            <person name="Crowley S.P."/>
            <person name="O'Sullivan O."/>
            <person name="Cotter P.D."/>
            <person name="Adams C."/>
            <person name="Dobson A.D."/>
            <person name="O'Gara F."/>
        </authorList>
    </citation>
    <scope>NUCLEOTIDE SEQUENCE [LARGE SCALE GENOMIC DNA]</scope>
    <source>
        <strain evidence="2 3">Ad2</strain>
    </source>
</reference>
<name>A0A166AQP3_9HYPH</name>
<keyword evidence="2" id="KW-0808">Transferase</keyword>
<keyword evidence="3" id="KW-1185">Reference proteome</keyword>
<accession>A0A166AQP3</accession>
<dbReference type="InterPro" id="IPR016181">
    <property type="entry name" value="Acyl_CoA_acyltransferase"/>
</dbReference>
<dbReference type="InterPro" id="IPR053144">
    <property type="entry name" value="Acetyltransferase_Butenolide"/>
</dbReference>
<dbReference type="Pfam" id="PF00583">
    <property type="entry name" value="Acetyltransf_1"/>
    <property type="match status" value="1"/>
</dbReference>
<dbReference type="PANTHER" id="PTHR43233:SF1">
    <property type="entry name" value="FAMILY N-ACETYLTRANSFERASE, PUTATIVE (AFU_ORTHOLOGUE AFUA_6G03350)-RELATED"/>
    <property type="match status" value="1"/>
</dbReference>
<organism evidence="2 3">
    <name type="scientific">Pseudovibrio axinellae</name>
    <dbReference type="NCBI Taxonomy" id="989403"/>
    <lineage>
        <taxon>Bacteria</taxon>
        <taxon>Pseudomonadati</taxon>
        <taxon>Pseudomonadota</taxon>
        <taxon>Alphaproteobacteria</taxon>
        <taxon>Hyphomicrobiales</taxon>
        <taxon>Stappiaceae</taxon>
        <taxon>Pseudovibrio</taxon>
    </lineage>
</organism>
<protein>
    <submittedName>
        <fullName evidence="2">Acetyltransferase (GNAT) family protein</fullName>
    </submittedName>
</protein>
<dbReference type="OrthoDB" id="9797456at2"/>
<dbReference type="PATRIC" id="fig|989403.3.peg.770"/>
<dbReference type="Proteomes" id="UP000076577">
    <property type="component" value="Unassembled WGS sequence"/>
</dbReference>
<dbReference type="SUPFAM" id="SSF55729">
    <property type="entry name" value="Acyl-CoA N-acyltransferases (Nat)"/>
    <property type="match status" value="1"/>
</dbReference>
<dbReference type="PANTHER" id="PTHR43233">
    <property type="entry name" value="FAMILY N-ACETYLTRANSFERASE, PUTATIVE (AFU_ORTHOLOGUE AFUA_6G03350)-RELATED"/>
    <property type="match status" value="1"/>
</dbReference>
<dbReference type="InterPro" id="IPR000182">
    <property type="entry name" value="GNAT_dom"/>
</dbReference>
<evidence type="ECO:0000259" key="1">
    <source>
        <dbReference type="PROSITE" id="PS51186"/>
    </source>
</evidence>
<gene>
    <name evidence="2" type="ORF">PsAD2_00726</name>
</gene>
<dbReference type="EMBL" id="LMCB01000004">
    <property type="protein sequence ID" value="KZL21432.1"/>
    <property type="molecule type" value="Genomic_DNA"/>
</dbReference>
<dbReference type="RefSeq" id="WP_068002297.1">
    <property type="nucleotide sequence ID" value="NZ_FOFM01000005.1"/>
</dbReference>
<comment type="caution">
    <text evidence="2">The sequence shown here is derived from an EMBL/GenBank/DDBJ whole genome shotgun (WGS) entry which is preliminary data.</text>
</comment>
<feature type="domain" description="N-acetyltransferase" evidence="1">
    <location>
        <begin position="7"/>
        <end position="140"/>
    </location>
</feature>
<dbReference type="GO" id="GO:0016747">
    <property type="term" value="F:acyltransferase activity, transferring groups other than amino-acyl groups"/>
    <property type="evidence" value="ECO:0007669"/>
    <property type="project" value="InterPro"/>
</dbReference>
<evidence type="ECO:0000313" key="3">
    <source>
        <dbReference type="Proteomes" id="UP000076577"/>
    </source>
</evidence>
<dbReference type="PROSITE" id="PS51186">
    <property type="entry name" value="GNAT"/>
    <property type="match status" value="1"/>
</dbReference>
<evidence type="ECO:0000313" key="2">
    <source>
        <dbReference type="EMBL" id="KZL21432.1"/>
    </source>
</evidence>